<dbReference type="Proteomes" id="UP001522868">
    <property type="component" value="Unassembled WGS sequence"/>
</dbReference>
<name>A0ABT0IG27_9ACTN</name>
<feature type="transmembrane region" description="Helical" evidence="1">
    <location>
        <begin position="62"/>
        <end position="80"/>
    </location>
</feature>
<keyword evidence="1" id="KW-0812">Transmembrane</keyword>
<dbReference type="PANTHER" id="PTHR42903:SF1">
    <property type="entry name" value="INNER MEMBRANE PROTEIN YCCF"/>
    <property type="match status" value="1"/>
</dbReference>
<dbReference type="PANTHER" id="PTHR42903">
    <property type="entry name" value="INNER MEMBRANE PROTEIN YCCF"/>
    <property type="match status" value="1"/>
</dbReference>
<feature type="domain" description="Inner membrane component" evidence="2">
    <location>
        <begin position="4"/>
        <end position="54"/>
    </location>
</feature>
<feature type="transmembrane region" description="Helical" evidence="1">
    <location>
        <begin position="86"/>
        <end position="106"/>
    </location>
</feature>
<dbReference type="InterPro" id="IPR052937">
    <property type="entry name" value="Inner_membrane_protein"/>
</dbReference>
<feature type="domain" description="Inner membrane component" evidence="2">
    <location>
        <begin position="68"/>
        <end position="118"/>
    </location>
</feature>
<dbReference type="InterPro" id="IPR031308">
    <property type="entry name" value="UCP028777"/>
</dbReference>
<sequence length="131" mass="14178">MKTILNVIWLVLCGFWMFLGYLAAGLLLCVTIIGIPFGVAAFRIGVYALWPFGQTVVDRRDAGAGSFVVNVLWLILAGWWLALGHILTGIALCVSIIGIPLGIANFKLIPVSLFPLGKEIVPTDRPLVSGW</sequence>
<dbReference type="RefSeq" id="WP_248636096.1">
    <property type="nucleotide sequence ID" value="NZ_JALPTH010000025.1"/>
</dbReference>
<keyword evidence="1" id="KW-1133">Transmembrane helix</keyword>
<keyword evidence="1" id="KW-0472">Membrane</keyword>
<dbReference type="NCBIfam" id="NF008740">
    <property type="entry name" value="PRK11770.1-2"/>
    <property type="match status" value="1"/>
</dbReference>
<evidence type="ECO:0000256" key="1">
    <source>
        <dbReference type="SAM" id="Phobius"/>
    </source>
</evidence>
<gene>
    <name evidence="3" type="ORF">M1O15_23375</name>
</gene>
<keyword evidence="4" id="KW-1185">Reference proteome</keyword>
<reference evidence="3 4" key="1">
    <citation type="submission" date="2022-04" db="EMBL/GenBank/DDBJ databases">
        <title>Streptomyces sp. nov. LCR6-01 isolated from Lichen of Dirinaria sp.</title>
        <authorList>
            <person name="Kanchanasin P."/>
            <person name="Tanasupawat S."/>
            <person name="Phongsopitanun W."/>
        </authorList>
    </citation>
    <scope>NUCLEOTIDE SEQUENCE [LARGE SCALE GENOMIC DNA]</scope>
    <source>
        <strain evidence="3 4">LCR6-01</strain>
    </source>
</reference>
<dbReference type="InterPro" id="IPR005185">
    <property type="entry name" value="YccF"/>
</dbReference>
<accession>A0ABT0IG27</accession>
<evidence type="ECO:0000313" key="4">
    <source>
        <dbReference type="Proteomes" id="UP001522868"/>
    </source>
</evidence>
<dbReference type="PIRSF" id="PIRSF028777">
    <property type="entry name" value="UCP028777"/>
    <property type="match status" value="1"/>
</dbReference>
<proteinExistence type="predicted"/>
<evidence type="ECO:0000313" key="3">
    <source>
        <dbReference type="EMBL" id="MCK8680286.1"/>
    </source>
</evidence>
<comment type="caution">
    <text evidence="3">The sequence shown here is derived from an EMBL/GenBank/DDBJ whole genome shotgun (WGS) entry which is preliminary data.</text>
</comment>
<dbReference type="EMBL" id="JALPTH010000025">
    <property type="protein sequence ID" value="MCK8680286.1"/>
    <property type="molecule type" value="Genomic_DNA"/>
</dbReference>
<feature type="transmembrane region" description="Helical" evidence="1">
    <location>
        <begin position="7"/>
        <end position="24"/>
    </location>
</feature>
<feature type="transmembrane region" description="Helical" evidence="1">
    <location>
        <begin position="30"/>
        <end position="50"/>
    </location>
</feature>
<protein>
    <submittedName>
        <fullName evidence="3">YccF domain-containing protein</fullName>
    </submittedName>
</protein>
<organism evidence="3 4">
    <name type="scientific">Streptomyces lichenis</name>
    <dbReference type="NCBI Taxonomy" id="2306967"/>
    <lineage>
        <taxon>Bacteria</taxon>
        <taxon>Bacillati</taxon>
        <taxon>Actinomycetota</taxon>
        <taxon>Actinomycetes</taxon>
        <taxon>Kitasatosporales</taxon>
        <taxon>Streptomycetaceae</taxon>
        <taxon>Streptomyces</taxon>
    </lineage>
</organism>
<dbReference type="Pfam" id="PF03733">
    <property type="entry name" value="YccF"/>
    <property type="match status" value="2"/>
</dbReference>
<evidence type="ECO:0000259" key="2">
    <source>
        <dbReference type="Pfam" id="PF03733"/>
    </source>
</evidence>